<reference evidence="1" key="1">
    <citation type="submission" date="2022-06" db="EMBL/GenBank/DDBJ databases">
        <authorList>
            <person name="Legras J.-L."/>
            <person name="Devillers H."/>
            <person name="Grondin C."/>
        </authorList>
    </citation>
    <scope>NUCLEOTIDE SEQUENCE</scope>
    <source>
        <strain evidence="1">CLIB 1444</strain>
    </source>
</reference>
<organism evidence="1 2">
    <name type="scientific">[Candida] jaroonii</name>
    <dbReference type="NCBI Taxonomy" id="467808"/>
    <lineage>
        <taxon>Eukaryota</taxon>
        <taxon>Fungi</taxon>
        <taxon>Dikarya</taxon>
        <taxon>Ascomycota</taxon>
        <taxon>Saccharomycotina</taxon>
        <taxon>Pichiomycetes</taxon>
        <taxon>Debaryomycetaceae</taxon>
        <taxon>Yamadazyma</taxon>
    </lineage>
</organism>
<comment type="caution">
    <text evidence="1">The sequence shown here is derived from an EMBL/GenBank/DDBJ whole genome shotgun (WGS) entry which is preliminary data.</text>
</comment>
<name>A0ACA9Y1M6_9ASCO</name>
<dbReference type="EMBL" id="CALSDN010000001">
    <property type="protein sequence ID" value="CAH6718867.1"/>
    <property type="molecule type" value="Genomic_DNA"/>
</dbReference>
<gene>
    <name evidence="1" type="ORF">CLIB1444_01S16270</name>
</gene>
<sequence length="304" mass="35459">MTKAVKLNKEQEGKLQQLIESIPKILKRLDHPEYDEIFGYRINTGEHVIEAIRDEILLKFLIANNYDVNVTIDKLVGTMNWRYEFQPLSAAFNETFPKELNDLGVITSFPEAKDNYKISTWNLYGNIKDPKLLFEEYGDSSKVKGSRFLRWRIGLMEQSLSLARFDDPTNHKIAQVHDYKGVSFFRPDKNMRQATKEIIKIFGDNYPELLTTKFFVNIPSIMSWMFNFFTSIGIISKDTLDKFRPLNHGNLTQWFDKSWLPKPYGGELKSIFDLNVEGKIPEYGKIILEKYSKEWANDISLSVD</sequence>
<evidence type="ECO:0000313" key="2">
    <source>
        <dbReference type="Proteomes" id="UP001152531"/>
    </source>
</evidence>
<evidence type="ECO:0000313" key="1">
    <source>
        <dbReference type="EMBL" id="CAH6718867.1"/>
    </source>
</evidence>
<accession>A0ACA9Y1M6</accession>
<keyword evidence="2" id="KW-1185">Reference proteome</keyword>
<protein>
    <submittedName>
        <fullName evidence="1">Phosphatidylinositol transfer protein Sfh5p</fullName>
    </submittedName>
</protein>
<proteinExistence type="predicted"/>
<dbReference type="Proteomes" id="UP001152531">
    <property type="component" value="Unassembled WGS sequence"/>
</dbReference>